<protein>
    <recommendedName>
        <fullName evidence="3">Chromosome partitioning protein ParA</fullName>
    </recommendedName>
</protein>
<keyword evidence="2" id="KW-1185">Reference proteome</keyword>
<sequence length="95" mass="10253">MVSIQRLPTAIPATKKPVNQPERTAAAVQPAEPTVVAKAVAKTVADPALLQQAHANIQYDQPEGKHREALDSYLGVMHQSRRDALSDLVGVDVYV</sequence>
<organism evidence="1 2">
    <name type="scientific">Photobacterium atrarenae</name>
    <dbReference type="NCBI Taxonomy" id="865757"/>
    <lineage>
        <taxon>Bacteria</taxon>
        <taxon>Pseudomonadati</taxon>
        <taxon>Pseudomonadota</taxon>
        <taxon>Gammaproteobacteria</taxon>
        <taxon>Vibrionales</taxon>
        <taxon>Vibrionaceae</taxon>
        <taxon>Photobacterium</taxon>
    </lineage>
</organism>
<gene>
    <name evidence="1" type="ORF">NNL38_04600</name>
</gene>
<dbReference type="RefSeq" id="WP_255389850.1">
    <property type="nucleotide sequence ID" value="NZ_CP101508.1"/>
</dbReference>
<evidence type="ECO:0000313" key="1">
    <source>
        <dbReference type="EMBL" id="UTV28532.1"/>
    </source>
</evidence>
<proteinExistence type="predicted"/>
<evidence type="ECO:0000313" key="2">
    <source>
        <dbReference type="Proteomes" id="UP001057998"/>
    </source>
</evidence>
<accession>A0ABY5GH48</accession>
<reference evidence="1" key="1">
    <citation type="submission" date="2022-07" db="EMBL/GenBank/DDBJ databases">
        <title>Genome sequencing of Photobacterium atrarenae GJH2-4.</title>
        <authorList>
            <person name="Park S.-J."/>
        </authorList>
    </citation>
    <scope>NUCLEOTIDE SEQUENCE</scope>
    <source>
        <strain evidence="1">GJH2-4</strain>
    </source>
</reference>
<evidence type="ECO:0008006" key="3">
    <source>
        <dbReference type="Google" id="ProtNLM"/>
    </source>
</evidence>
<name>A0ABY5GH48_9GAMM</name>
<dbReference type="Proteomes" id="UP001057998">
    <property type="component" value="Chromosome 1"/>
</dbReference>
<dbReference type="EMBL" id="CP101508">
    <property type="protein sequence ID" value="UTV28532.1"/>
    <property type="molecule type" value="Genomic_DNA"/>
</dbReference>